<dbReference type="PANTHER" id="PTHR30344">
    <property type="entry name" value="6-PHOSPHOGLUCONOLACTONASE-RELATED"/>
    <property type="match status" value="1"/>
</dbReference>
<keyword evidence="2" id="KW-0119">Carbohydrate metabolism</keyword>
<name>A0AAU7S5P9_9HYPH</name>
<evidence type="ECO:0000256" key="2">
    <source>
        <dbReference type="ARBA" id="ARBA00022526"/>
    </source>
</evidence>
<accession>A0AAU7S5P9</accession>
<evidence type="ECO:0000313" key="3">
    <source>
        <dbReference type="EMBL" id="XBT97748.1"/>
    </source>
</evidence>
<evidence type="ECO:0000256" key="1">
    <source>
        <dbReference type="ARBA" id="ARBA00005564"/>
    </source>
</evidence>
<dbReference type="GO" id="GO:0006006">
    <property type="term" value="P:glucose metabolic process"/>
    <property type="evidence" value="ECO:0007669"/>
    <property type="project" value="UniProtKB-KW"/>
</dbReference>
<dbReference type="InterPro" id="IPR050282">
    <property type="entry name" value="Cycloisomerase_2"/>
</dbReference>
<sequence length="139" mass="15252">MLNELDSTVTTYDFDDATGRMTLCDSASALPRSYVGNNRSSEIEINRDGRFLYASNRGHDSIVVFGVGADGALAVIGWEPSQGRTPHFFALDSDERYLYAANEDSDCIVQFRCNDGDLTPIGEIMPVGSPTTIVFRDMP</sequence>
<dbReference type="GO" id="GO:0017057">
    <property type="term" value="F:6-phosphogluconolactonase activity"/>
    <property type="evidence" value="ECO:0007669"/>
    <property type="project" value="TreeGrafter"/>
</dbReference>
<dbReference type="Pfam" id="PF10282">
    <property type="entry name" value="Lactonase"/>
    <property type="match status" value="1"/>
</dbReference>
<reference evidence="3" key="1">
    <citation type="submission" date="2024-06" db="EMBL/GenBank/DDBJ databases">
        <authorList>
            <person name="Li T."/>
            <person name="Gao R."/>
        </authorList>
    </citation>
    <scope>NUCLEOTIDE SEQUENCE</scope>
    <source>
        <strain evidence="3">ZPR3</strain>
        <plasmid evidence="3">unnamed3</plasmid>
    </source>
</reference>
<dbReference type="InterPro" id="IPR015943">
    <property type="entry name" value="WD40/YVTN_repeat-like_dom_sf"/>
</dbReference>
<geneLocation type="plasmid" evidence="3">
    <name>unnamed3</name>
</geneLocation>
<gene>
    <name evidence="3" type="ORF">ABM479_34145</name>
</gene>
<dbReference type="SUPFAM" id="SSF51004">
    <property type="entry name" value="C-terminal (heme d1) domain of cytochrome cd1-nitrite reductase"/>
    <property type="match status" value="1"/>
</dbReference>
<dbReference type="RefSeq" id="WP_349962958.1">
    <property type="nucleotide sequence ID" value="NZ_CP157963.1"/>
</dbReference>
<keyword evidence="2" id="KW-0313">Glucose metabolism</keyword>
<keyword evidence="3" id="KW-0614">Plasmid</keyword>
<comment type="similarity">
    <text evidence="1">Belongs to the cycloisomerase 2 family.</text>
</comment>
<dbReference type="Gene3D" id="2.130.10.10">
    <property type="entry name" value="YVTN repeat-like/Quinoprotein amine dehydrogenase"/>
    <property type="match status" value="1"/>
</dbReference>
<proteinExistence type="inferred from homology"/>
<dbReference type="PANTHER" id="PTHR30344:SF1">
    <property type="entry name" value="6-PHOSPHOGLUCONOLACTONASE"/>
    <property type="match status" value="1"/>
</dbReference>
<organism evidence="3">
    <name type="scientific">Rhizobium sp. ZPR3</name>
    <dbReference type="NCBI Taxonomy" id="3158967"/>
    <lineage>
        <taxon>Bacteria</taxon>
        <taxon>Pseudomonadati</taxon>
        <taxon>Pseudomonadota</taxon>
        <taxon>Alphaproteobacteria</taxon>
        <taxon>Hyphomicrobiales</taxon>
        <taxon>Rhizobiaceae</taxon>
        <taxon>Rhizobium/Agrobacterium group</taxon>
        <taxon>Rhizobium</taxon>
    </lineage>
</organism>
<dbReference type="AlphaFoldDB" id="A0AAU7S5P9"/>
<dbReference type="InterPro" id="IPR011048">
    <property type="entry name" value="Haem_d1_sf"/>
</dbReference>
<dbReference type="EMBL" id="CP157963">
    <property type="protein sequence ID" value="XBT97748.1"/>
    <property type="molecule type" value="Genomic_DNA"/>
</dbReference>
<protein>
    <submittedName>
        <fullName evidence="3">Beta-propeller fold lactonase family protein</fullName>
    </submittedName>
</protein>
<dbReference type="InterPro" id="IPR019405">
    <property type="entry name" value="Lactonase_7-beta_prop"/>
</dbReference>